<dbReference type="FunFam" id="1.25.40.10:FF:000158">
    <property type="entry name" value="pentatricopeptide repeat-containing protein At2g33680"/>
    <property type="match status" value="1"/>
</dbReference>
<evidence type="ECO:0000259" key="3">
    <source>
        <dbReference type="Pfam" id="PF14432"/>
    </source>
</evidence>
<dbReference type="PANTHER" id="PTHR47926">
    <property type="entry name" value="PENTATRICOPEPTIDE REPEAT-CONTAINING PROTEIN"/>
    <property type="match status" value="1"/>
</dbReference>
<feature type="repeat" description="PPR" evidence="2">
    <location>
        <begin position="162"/>
        <end position="196"/>
    </location>
</feature>
<feature type="repeat" description="PPR" evidence="2">
    <location>
        <begin position="25"/>
        <end position="59"/>
    </location>
</feature>
<feature type="domain" description="DYW" evidence="3">
    <location>
        <begin position="249"/>
        <end position="321"/>
    </location>
</feature>
<dbReference type="Gene3D" id="1.25.40.10">
    <property type="entry name" value="Tetratricopeptide repeat domain"/>
    <property type="match status" value="1"/>
</dbReference>
<keyword evidence="5" id="KW-1185">Reference proteome</keyword>
<evidence type="ECO:0000313" key="5">
    <source>
        <dbReference type="Proteomes" id="UP001418222"/>
    </source>
</evidence>
<sequence length="321" mass="35941">MLSGYANSGRLEEARELFHRTVDRNVVAWTIMIGAYSQSGCSREAFGLFHEMSSLGITPDRVAVVALLSSCQSPDMKESTAQVHAHVVKFGFDDSVQVSNTLLDSYCKSGLIGSAMKMFEEIPERDSEIIWNSVLNSCRKHGKDDDLARRAAQKLFAMDLGDAAPYVIMSNIHSRAGRWEEAAGVKKMMRDRGVRKETGCSWVEVKEKIYVFSSDDETNPRIGEIRMKLEELGAEMEKAGYHPDTSYALRNRHSERLAIGFALISTPAGSRIRVMKNLRACGDCHEAIKLMSKIVGREITVRDSSRFHHFKDGICSCGDFW</sequence>
<gene>
    <name evidence="4" type="primary">PCMP-H36</name>
    <name evidence="4" type="ORF">KSP39_PZI016865</name>
</gene>
<dbReference type="NCBIfam" id="TIGR00756">
    <property type="entry name" value="PPR"/>
    <property type="match status" value="3"/>
</dbReference>
<evidence type="ECO:0000256" key="1">
    <source>
        <dbReference type="ARBA" id="ARBA00022737"/>
    </source>
</evidence>
<dbReference type="Pfam" id="PF13041">
    <property type="entry name" value="PPR_2"/>
    <property type="match status" value="1"/>
</dbReference>
<evidence type="ECO:0000256" key="2">
    <source>
        <dbReference type="PROSITE-ProRule" id="PRU00708"/>
    </source>
</evidence>
<accession>A0AAP0B7B9</accession>
<protein>
    <submittedName>
        <fullName evidence="4">Pentatricopeptide repeat-containing protein</fullName>
    </submittedName>
</protein>
<dbReference type="AlphaFoldDB" id="A0AAP0B7B9"/>
<organism evidence="4 5">
    <name type="scientific">Platanthera zijinensis</name>
    <dbReference type="NCBI Taxonomy" id="2320716"/>
    <lineage>
        <taxon>Eukaryota</taxon>
        <taxon>Viridiplantae</taxon>
        <taxon>Streptophyta</taxon>
        <taxon>Embryophyta</taxon>
        <taxon>Tracheophyta</taxon>
        <taxon>Spermatophyta</taxon>
        <taxon>Magnoliopsida</taxon>
        <taxon>Liliopsida</taxon>
        <taxon>Asparagales</taxon>
        <taxon>Orchidaceae</taxon>
        <taxon>Orchidoideae</taxon>
        <taxon>Orchideae</taxon>
        <taxon>Orchidinae</taxon>
        <taxon>Platanthera</taxon>
    </lineage>
</organism>
<dbReference type="GO" id="GO:0003723">
    <property type="term" value="F:RNA binding"/>
    <property type="evidence" value="ECO:0007669"/>
    <property type="project" value="InterPro"/>
</dbReference>
<dbReference type="InterPro" id="IPR046960">
    <property type="entry name" value="PPR_At4g14850-like_plant"/>
</dbReference>
<comment type="caution">
    <text evidence="4">The sequence shown here is derived from an EMBL/GenBank/DDBJ whole genome shotgun (WGS) entry which is preliminary data.</text>
</comment>
<dbReference type="InterPro" id="IPR011990">
    <property type="entry name" value="TPR-like_helical_dom_sf"/>
</dbReference>
<reference evidence="4 5" key="1">
    <citation type="journal article" date="2022" name="Nat. Plants">
        <title>Genomes of leafy and leafless Platanthera orchids illuminate the evolution of mycoheterotrophy.</title>
        <authorList>
            <person name="Li M.H."/>
            <person name="Liu K.W."/>
            <person name="Li Z."/>
            <person name="Lu H.C."/>
            <person name="Ye Q.L."/>
            <person name="Zhang D."/>
            <person name="Wang J.Y."/>
            <person name="Li Y.F."/>
            <person name="Zhong Z.M."/>
            <person name="Liu X."/>
            <person name="Yu X."/>
            <person name="Liu D.K."/>
            <person name="Tu X.D."/>
            <person name="Liu B."/>
            <person name="Hao Y."/>
            <person name="Liao X.Y."/>
            <person name="Jiang Y.T."/>
            <person name="Sun W.H."/>
            <person name="Chen J."/>
            <person name="Chen Y.Q."/>
            <person name="Ai Y."/>
            <person name="Zhai J.W."/>
            <person name="Wu S.S."/>
            <person name="Zhou Z."/>
            <person name="Hsiao Y.Y."/>
            <person name="Wu W.L."/>
            <person name="Chen Y.Y."/>
            <person name="Lin Y.F."/>
            <person name="Hsu J.L."/>
            <person name="Li C.Y."/>
            <person name="Wang Z.W."/>
            <person name="Zhao X."/>
            <person name="Zhong W.Y."/>
            <person name="Ma X.K."/>
            <person name="Ma L."/>
            <person name="Huang J."/>
            <person name="Chen G.Z."/>
            <person name="Huang M.Z."/>
            <person name="Huang L."/>
            <person name="Peng D.H."/>
            <person name="Luo Y.B."/>
            <person name="Zou S.Q."/>
            <person name="Chen S.P."/>
            <person name="Lan S."/>
            <person name="Tsai W.C."/>
            <person name="Van de Peer Y."/>
            <person name="Liu Z.J."/>
        </authorList>
    </citation>
    <scope>NUCLEOTIDE SEQUENCE [LARGE SCALE GENOMIC DNA]</scope>
    <source>
        <strain evidence="4">Lor287</strain>
    </source>
</reference>
<dbReference type="InterPro" id="IPR032867">
    <property type="entry name" value="DYW_dom"/>
</dbReference>
<dbReference type="GO" id="GO:0099402">
    <property type="term" value="P:plant organ development"/>
    <property type="evidence" value="ECO:0007669"/>
    <property type="project" value="UniProtKB-ARBA"/>
</dbReference>
<dbReference type="SUPFAM" id="SSF48452">
    <property type="entry name" value="TPR-like"/>
    <property type="match status" value="1"/>
</dbReference>
<evidence type="ECO:0000313" key="4">
    <source>
        <dbReference type="EMBL" id="KAK8931130.1"/>
    </source>
</evidence>
<dbReference type="GO" id="GO:0008270">
    <property type="term" value="F:zinc ion binding"/>
    <property type="evidence" value="ECO:0007669"/>
    <property type="project" value="InterPro"/>
</dbReference>
<dbReference type="Pfam" id="PF01535">
    <property type="entry name" value="PPR"/>
    <property type="match status" value="1"/>
</dbReference>
<dbReference type="GO" id="GO:0009451">
    <property type="term" value="P:RNA modification"/>
    <property type="evidence" value="ECO:0007669"/>
    <property type="project" value="InterPro"/>
</dbReference>
<dbReference type="Proteomes" id="UP001418222">
    <property type="component" value="Unassembled WGS sequence"/>
</dbReference>
<dbReference type="EMBL" id="JBBWWQ010000014">
    <property type="protein sequence ID" value="KAK8931130.1"/>
    <property type="molecule type" value="Genomic_DNA"/>
</dbReference>
<name>A0AAP0B7B9_9ASPA</name>
<dbReference type="PROSITE" id="PS51375">
    <property type="entry name" value="PPR"/>
    <property type="match status" value="3"/>
</dbReference>
<proteinExistence type="predicted"/>
<keyword evidence="1" id="KW-0677">Repeat</keyword>
<dbReference type="InterPro" id="IPR002885">
    <property type="entry name" value="PPR_rpt"/>
</dbReference>
<feature type="repeat" description="PPR" evidence="2">
    <location>
        <begin position="95"/>
        <end position="129"/>
    </location>
</feature>
<dbReference type="Pfam" id="PF14432">
    <property type="entry name" value="DYW_deaminase"/>
    <property type="match status" value="1"/>
</dbReference>
<dbReference type="Pfam" id="PF20431">
    <property type="entry name" value="E_motif"/>
    <property type="match status" value="1"/>
</dbReference>
<dbReference type="InterPro" id="IPR046848">
    <property type="entry name" value="E_motif"/>
</dbReference>